<keyword evidence="2" id="KW-0067">ATP-binding</keyword>
<feature type="domain" description="Spastin/Vps4 C-terminal" evidence="3">
    <location>
        <begin position="91"/>
        <end position="129"/>
    </location>
</feature>
<dbReference type="VEuPathDB" id="TriTrypDB:ADEAN_000232100"/>
<dbReference type="Proteomes" id="UP000515908">
    <property type="component" value="Chromosome 04"/>
</dbReference>
<proteinExistence type="predicted"/>
<evidence type="ECO:0000313" key="5">
    <source>
        <dbReference type="Proteomes" id="UP000515908"/>
    </source>
</evidence>
<gene>
    <name evidence="4" type="ORF">ADEAN_000232100</name>
</gene>
<protein>
    <submittedName>
        <fullName evidence="4">Vps4 C terminal oligomerisation domain containing protein, putative</fullName>
    </submittedName>
</protein>
<evidence type="ECO:0000256" key="1">
    <source>
        <dbReference type="ARBA" id="ARBA00022741"/>
    </source>
</evidence>
<dbReference type="AlphaFoldDB" id="A0A7G2C4Y1"/>
<organism evidence="4 5">
    <name type="scientific">Angomonas deanei</name>
    <dbReference type="NCBI Taxonomy" id="59799"/>
    <lineage>
        <taxon>Eukaryota</taxon>
        <taxon>Discoba</taxon>
        <taxon>Euglenozoa</taxon>
        <taxon>Kinetoplastea</taxon>
        <taxon>Metakinetoplastina</taxon>
        <taxon>Trypanosomatida</taxon>
        <taxon>Trypanosomatidae</taxon>
        <taxon>Strigomonadinae</taxon>
        <taxon>Angomonas</taxon>
    </lineage>
</organism>
<name>A0A7G2C4Y1_9TRYP</name>
<reference evidence="4 5" key="1">
    <citation type="submission" date="2020-08" db="EMBL/GenBank/DDBJ databases">
        <authorList>
            <person name="Newling K."/>
            <person name="Davey J."/>
            <person name="Forrester S."/>
        </authorList>
    </citation>
    <scope>NUCLEOTIDE SEQUENCE [LARGE SCALE GENOMIC DNA]</scope>
    <source>
        <strain evidence="5">Crithidia deanei Carvalho (ATCC PRA-265)</strain>
    </source>
</reference>
<evidence type="ECO:0000259" key="3">
    <source>
        <dbReference type="Pfam" id="PF09336"/>
    </source>
</evidence>
<dbReference type="InterPro" id="IPR015415">
    <property type="entry name" value="Spast_Vps4_C"/>
</dbReference>
<dbReference type="EMBL" id="LR877148">
    <property type="protein sequence ID" value="CAD2214868.1"/>
    <property type="molecule type" value="Genomic_DNA"/>
</dbReference>
<evidence type="ECO:0000256" key="2">
    <source>
        <dbReference type="ARBA" id="ARBA00022840"/>
    </source>
</evidence>
<evidence type="ECO:0000313" key="4">
    <source>
        <dbReference type="EMBL" id="CAD2214868.1"/>
    </source>
</evidence>
<keyword evidence="1" id="KW-0547">Nucleotide-binding</keyword>
<dbReference type="GO" id="GO:0005524">
    <property type="term" value="F:ATP binding"/>
    <property type="evidence" value="ECO:0007669"/>
    <property type="project" value="UniProtKB-KW"/>
</dbReference>
<accession>A0A7G2C4Y1</accession>
<dbReference type="Pfam" id="PF09336">
    <property type="entry name" value="Vps4_C"/>
    <property type="match status" value="1"/>
</dbReference>
<sequence>MKPYDAYFHNVGDGTSRLTLREAGDMDWELYDDHTSLEGPYHIPSLRRDRQQYVKWYVVCDPDHPDRIDSDYHLLRTVNAVQQGHDGGTLNICEDQLLLPPILYDHLTEALGDFIPTVTTDDLRRYEEWGRP</sequence>
<keyword evidence="5" id="KW-1185">Reference proteome</keyword>